<sequence length="159" mass="17635">MDATFWAFVSLVLFLALLVYLKIPGKIGSALDKRADTISKELDEARRLREEAQALLAEYQRKRREAEEEATAIVAEARLEAERLTTEANEALEEMIERRTKAAERKIEQAEGQAIAEVRARATDLAVAAAREILGKTVKGDLADGLLGKSIDEVKARLN</sequence>
<dbReference type="Pfam" id="PF00430">
    <property type="entry name" value="ATP-synt_B"/>
    <property type="match status" value="1"/>
</dbReference>
<evidence type="ECO:0000313" key="19">
    <source>
        <dbReference type="Proteomes" id="UP000541109"/>
    </source>
</evidence>
<protein>
    <recommendedName>
        <fullName evidence="15">ATP synthase subunit b</fullName>
    </recommendedName>
    <alternativeName>
        <fullName evidence="15">ATP synthase F(0) sector subunit b</fullName>
    </alternativeName>
    <alternativeName>
        <fullName evidence="15">ATPase subunit I</fullName>
    </alternativeName>
    <alternativeName>
        <fullName evidence="15">F-type ATPase subunit b</fullName>
        <shortName evidence="15">F-ATPase subunit b</shortName>
    </alternativeName>
</protein>
<comment type="similarity">
    <text evidence="2 15 16">Belongs to the ATPase B chain family.</text>
</comment>
<accession>A0A839AF09</accession>
<dbReference type="GO" id="GO:0045259">
    <property type="term" value="C:proton-transporting ATP synthase complex"/>
    <property type="evidence" value="ECO:0007669"/>
    <property type="project" value="UniProtKB-KW"/>
</dbReference>
<keyword evidence="3 15" id="KW-0813">Transport</keyword>
<evidence type="ECO:0000256" key="9">
    <source>
        <dbReference type="ARBA" id="ARBA00023065"/>
    </source>
</evidence>
<dbReference type="InterPro" id="IPR002146">
    <property type="entry name" value="ATP_synth_b/b'su_bac/chlpt"/>
</dbReference>
<organism evidence="18 19">
    <name type="scientific">Stappia albiluteola</name>
    <dbReference type="NCBI Taxonomy" id="2758565"/>
    <lineage>
        <taxon>Bacteria</taxon>
        <taxon>Pseudomonadati</taxon>
        <taxon>Pseudomonadota</taxon>
        <taxon>Alphaproteobacteria</taxon>
        <taxon>Hyphomicrobiales</taxon>
        <taxon>Stappiaceae</taxon>
        <taxon>Stappia</taxon>
    </lineage>
</organism>
<dbReference type="PANTHER" id="PTHR33445:SF1">
    <property type="entry name" value="ATP SYNTHASE SUBUNIT B"/>
    <property type="match status" value="1"/>
</dbReference>
<gene>
    <name evidence="15" type="primary">atpF</name>
    <name evidence="18" type="ORF">H2509_14920</name>
</gene>
<evidence type="ECO:0000256" key="10">
    <source>
        <dbReference type="ARBA" id="ARBA00023136"/>
    </source>
</evidence>
<comment type="function">
    <text evidence="12 15">F(1)F(0) ATP synthase produces ATP from ADP in the presence of a proton or sodium gradient. F-type ATPases consist of two structural domains, F(1) containing the extramembraneous catalytic core and F(0) containing the membrane proton channel, linked together by a central stalk and a peripheral stalk. During catalysis, ATP synthesis in the catalytic domain of F(1) is coupled via a rotary mechanism of the central stalk subunits to proton translocation.</text>
</comment>
<keyword evidence="8 15" id="KW-1133">Transmembrane helix</keyword>
<dbReference type="PANTHER" id="PTHR33445">
    <property type="entry name" value="ATP SYNTHASE SUBUNIT B', CHLOROPLASTIC"/>
    <property type="match status" value="1"/>
</dbReference>
<dbReference type="CDD" id="cd06503">
    <property type="entry name" value="ATP-synt_Fo_b"/>
    <property type="match status" value="1"/>
</dbReference>
<evidence type="ECO:0000256" key="11">
    <source>
        <dbReference type="ARBA" id="ARBA00023310"/>
    </source>
</evidence>
<keyword evidence="19" id="KW-1185">Reference proteome</keyword>
<name>A0A839AF09_9HYPH</name>
<evidence type="ECO:0000256" key="13">
    <source>
        <dbReference type="ARBA" id="ARBA00025614"/>
    </source>
</evidence>
<dbReference type="InterPro" id="IPR050059">
    <property type="entry name" value="ATP_synthase_B_chain"/>
</dbReference>
<dbReference type="EMBL" id="JACFXV010000062">
    <property type="protein sequence ID" value="MBA5778420.1"/>
    <property type="molecule type" value="Genomic_DNA"/>
</dbReference>
<dbReference type="RefSeq" id="WP_182166643.1">
    <property type="nucleotide sequence ID" value="NZ_JACFXV010000062.1"/>
</dbReference>
<evidence type="ECO:0000256" key="6">
    <source>
        <dbReference type="ARBA" id="ARBA00022692"/>
    </source>
</evidence>
<keyword evidence="10 15" id="KW-0472">Membrane</keyword>
<keyword evidence="6 15" id="KW-0812">Transmembrane</keyword>
<keyword evidence="9 15" id="KW-0406">Ion transport</keyword>
<dbReference type="Proteomes" id="UP000541109">
    <property type="component" value="Unassembled WGS sequence"/>
</dbReference>
<evidence type="ECO:0000256" key="14">
    <source>
        <dbReference type="ARBA" id="ARBA00025830"/>
    </source>
</evidence>
<evidence type="ECO:0000256" key="7">
    <source>
        <dbReference type="ARBA" id="ARBA00022781"/>
    </source>
</evidence>
<evidence type="ECO:0000256" key="3">
    <source>
        <dbReference type="ARBA" id="ARBA00022448"/>
    </source>
</evidence>
<dbReference type="NCBIfam" id="NF006611">
    <property type="entry name" value="PRK09173.1"/>
    <property type="match status" value="1"/>
</dbReference>
<evidence type="ECO:0000256" key="15">
    <source>
        <dbReference type="HAMAP-Rule" id="MF_01398"/>
    </source>
</evidence>
<evidence type="ECO:0000256" key="17">
    <source>
        <dbReference type="SAM" id="Coils"/>
    </source>
</evidence>
<keyword evidence="7 15" id="KW-0375">Hydrogen ion transport</keyword>
<reference evidence="18 19" key="1">
    <citation type="submission" date="2020-07" db="EMBL/GenBank/DDBJ databases">
        <title>Stappia sp., F7233, whole genome shotgun sequencing project.</title>
        <authorList>
            <person name="Jiang S."/>
            <person name="Liu Z.W."/>
            <person name="Du Z.J."/>
        </authorList>
    </citation>
    <scope>NUCLEOTIDE SEQUENCE [LARGE SCALE GENOMIC DNA]</scope>
    <source>
        <strain evidence="18 19">F7233</strain>
    </source>
</reference>
<dbReference type="GO" id="GO:0046961">
    <property type="term" value="F:proton-transporting ATPase activity, rotational mechanism"/>
    <property type="evidence" value="ECO:0007669"/>
    <property type="project" value="TreeGrafter"/>
</dbReference>
<dbReference type="AlphaFoldDB" id="A0A839AF09"/>
<comment type="function">
    <text evidence="13">Component of the F(0) channel, it forms part of the peripheral stalk, linking F(1) to F(0). The b'-subunit is a diverged and duplicated form of b found in plants and photosynthetic bacteria.</text>
</comment>
<evidence type="ECO:0000256" key="1">
    <source>
        <dbReference type="ARBA" id="ARBA00004377"/>
    </source>
</evidence>
<keyword evidence="11 15" id="KW-0066">ATP synthesis</keyword>
<dbReference type="GO" id="GO:0046933">
    <property type="term" value="F:proton-transporting ATP synthase activity, rotational mechanism"/>
    <property type="evidence" value="ECO:0007669"/>
    <property type="project" value="UniProtKB-UniRule"/>
</dbReference>
<evidence type="ECO:0000256" key="4">
    <source>
        <dbReference type="ARBA" id="ARBA00022475"/>
    </source>
</evidence>
<proteinExistence type="inferred from homology"/>
<comment type="subunit">
    <text evidence="14 15">F-type ATPases have 2 components, F(1) - the catalytic core - and F(0) - the membrane proton channel. F(1) has five subunits: alpha(3), beta(3), gamma(1), delta(1), epsilon(1). F(0) has three main subunits: a(1), b(2) and c(10-14). The alpha and beta chains form an alternating ring which encloses part of the gamma chain. F(1) is attached to F(0) by a central stalk formed by the gamma and epsilon chains, while a peripheral stalk is formed by the delta and b chains.</text>
</comment>
<feature type="coiled-coil region" evidence="17">
    <location>
        <begin position="35"/>
        <end position="113"/>
    </location>
</feature>
<keyword evidence="4 15" id="KW-1003">Cell membrane</keyword>
<keyword evidence="5 15" id="KW-0138">CF(0)</keyword>
<evidence type="ECO:0000256" key="12">
    <source>
        <dbReference type="ARBA" id="ARBA00025198"/>
    </source>
</evidence>
<dbReference type="HAMAP" id="MF_01398">
    <property type="entry name" value="ATP_synth_b_bprime"/>
    <property type="match status" value="1"/>
</dbReference>
<evidence type="ECO:0000313" key="18">
    <source>
        <dbReference type="EMBL" id="MBA5778420.1"/>
    </source>
</evidence>
<comment type="subcellular location">
    <subcellularLocation>
        <location evidence="1">Cell inner membrane</location>
        <topology evidence="1">Single-pass membrane protein</topology>
    </subcellularLocation>
    <subcellularLocation>
        <location evidence="15">Cell membrane</location>
        <topology evidence="15">Single-pass membrane protein</topology>
    </subcellularLocation>
</comment>
<evidence type="ECO:0000256" key="2">
    <source>
        <dbReference type="ARBA" id="ARBA00005513"/>
    </source>
</evidence>
<evidence type="ECO:0000256" key="8">
    <source>
        <dbReference type="ARBA" id="ARBA00022989"/>
    </source>
</evidence>
<evidence type="ECO:0000256" key="5">
    <source>
        <dbReference type="ARBA" id="ARBA00022547"/>
    </source>
</evidence>
<comment type="caution">
    <text evidence="18">The sequence shown here is derived from an EMBL/GenBank/DDBJ whole genome shotgun (WGS) entry which is preliminary data.</text>
</comment>
<feature type="transmembrane region" description="Helical" evidence="15">
    <location>
        <begin position="6"/>
        <end position="23"/>
    </location>
</feature>
<dbReference type="GO" id="GO:0005886">
    <property type="term" value="C:plasma membrane"/>
    <property type="evidence" value="ECO:0007669"/>
    <property type="project" value="UniProtKB-SubCell"/>
</dbReference>
<evidence type="ECO:0000256" key="16">
    <source>
        <dbReference type="RuleBase" id="RU003848"/>
    </source>
</evidence>
<keyword evidence="17" id="KW-0175">Coiled coil</keyword>